<reference evidence="3" key="1">
    <citation type="submission" date="2020-05" db="EMBL/GenBank/DDBJ databases">
        <title>WGS assembly of Panicum virgatum.</title>
        <authorList>
            <person name="Lovell J.T."/>
            <person name="Jenkins J."/>
            <person name="Shu S."/>
            <person name="Juenger T.E."/>
            <person name="Schmutz J."/>
        </authorList>
    </citation>
    <scope>NUCLEOTIDE SEQUENCE</scope>
    <source>
        <strain evidence="3">AP13</strain>
    </source>
</reference>
<dbReference type="EMBL" id="CM029037">
    <property type="protein sequence ID" value="KAG2656561.1"/>
    <property type="molecule type" value="Genomic_DNA"/>
</dbReference>
<keyword evidence="2" id="KW-0472">Membrane</keyword>
<name>A0A8T0X476_PANVG</name>
<dbReference type="Proteomes" id="UP000823388">
    <property type="component" value="Chromosome 1K"/>
</dbReference>
<dbReference type="PANTHER" id="PTHR30353:SF0">
    <property type="entry name" value="TRANSMEMBRANE PROTEIN"/>
    <property type="match status" value="1"/>
</dbReference>
<gene>
    <name evidence="3" type="ORF">PVAP13_1KG093000</name>
</gene>
<feature type="transmembrane region" description="Helical" evidence="2">
    <location>
        <begin position="325"/>
        <end position="354"/>
    </location>
</feature>
<organism evidence="3 4">
    <name type="scientific">Panicum virgatum</name>
    <name type="common">Blackwell switchgrass</name>
    <dbReference type="NCBI Taxonomy" id="38727"/>
    <lineage>
        <taxon>Eukaryota</taxon>
        <taxon>Viridiplantae</taxon>
        <taxon>Streptophyta</taxon>
        <taxon>Embryophyta</taxon>
        <taxon>Tracheophyta</taxon>
        <taxon>Spermatophyta</taxon>
        <taxon>Magnoliopsida</taxon>
        <taxon>Liliopsida</taxon>
        <taxon>Poales</taxon>
        <taxon>Poaceae</taxon>
        <taxon>PACMAD clade</taxon>
        <taxon>Panicoideae</taxon>
        <taxon>Panicodae</taxon>
        <taxon>Paniceae</taxon>
        <taxon>Panicinae</taxon>
        <taxon>Panicum</taxon>
        <taxon>Panicum sect. Hiantes</taxon>
    </lineage>
</organism>
<accession>A0A8T0X476</accession>
<evidence type="ECO:0000256" key="1">
    <source>
        <dbReference type="SAM" id="MobiDB-lite"/>
    </source>
</evidence>
<evidence type="ECO:0008006" key="5">
    <source>
        <dbReference type="Google" id="ProtNLM"/>
    </source>
</evidence>
<feature type="transmembrane region" description="Helical" evidence="2">
    <location>
        <begin position="296"/>
        <end position="319"/>
    </location>
</feature>
<feature type="transmembrane region" description="Helical" evidence="2">
    <location>
        <begin position="89"/>
        <end position="110"/>
    </location>
</feature>
<feature type="transmembrane region" description="Helical" evidence="2">
    <location>
        <begin position="209"/>
        <end position="231"/>
    </location>
</feature>
<comment type="caution">
    <text evidence="3">The sequence shown here is derived from an EMBL/GenBank/DDBJ whole genome shotgun (WGS) entry which is preliminary data.</text>
</comment>
<evidence type="ECO:0000313" key="4">
    <source>
        <dbReference type="Proteomes" id="UP000823388"/>
    </source>
</evidence>
<dbReference type="InterPro" id="IPR032818">
    <property type="entry name" value="DedA-like"/>
</dbReference>
<evidence type="ECO:0000256" key="2">
    <source>
        <dbReference type="SAM" id="Phobius"/>
    </source>
</evidence>
<evidence type="ECO:0000313" key="3">
    <source>
        <dbReference type="EMBL" id="KAG2656561.1"/>
    </source>
</evidence>
<keyword evidence="4" id="KW-1185">Reference proteome</keyword>
<dbReference type="PANTHER" id="PTHR30353">
    <property type="entry name" value="INNER MEMBRANE PROTEIN DEDA-RELATED"/>
    <property type="match status" value="1"/>
</dbReference>
<keyword evidence="2" id="KW-0812">Transmembrane</keyword>
<feature type="transmembrane region" description="Helical" evidence="2">
    <location>
        <begin position="157"/>
        <end position="174"/>
    </location>
</feature>
<protein>
    <recommendedName>
        <fullName evidence="5">SNARE associated Golgi protein family</fullName>
    </recommendedName>
</protein>
<proteinExistence type="predicted"/>
<feature type="region of interest" description="Disordered" evidence="1">
    <location>
        <begin position="1"/>
        <end position="31"/>
    </location>
</feature>
<dbReference type="AlphaFoldDB" id="A0A8T0X476"/>
<feature type="compositionally biased region" description="Low complexity" evidence="1">
    <location>
        <begin position="1"/>
        <end position="10"/>
    </location>
</feature>
<sequence length="362" mass="38191">MATVAARFGSLPPPPPRPCRRSRAAFPAGARRSAAAARGRIRSLRSLSCLASRTAKASVSRAEPSPAGEDANEIIDAVEVVSTTPGASFLAKAAVAIGIAATITVISLIMKQPSSCPSFSLPQIVDASAQSDAAAATIGYTFSAFGKKVLIPEYTPGWVYFCLLMAAGFGLFISEEALNVWAGISLARTLSLDGTWQSLVNSFSANAPYIVSTVLWIYWGVCISDMIPFFLGKLFRKTKASENISSKIGIGKEKVLSVSRAVQKYGNLIGFVERFSIGLRNPTAFLAGTLGIPADCYFAGVCCGCLFTLPIQLAVGFVLRERPVVALASVAAAVGVCTAFPYAAAACTALFLYLRRRRESSS</sequence>
<keyword evidence="2" id="KW-1133">Transmembrane helix</keyword>